<dbReference type="AlphaFoldDB" id="E6MEQ9"/>
<dbReference type="Pfam" id="PF13847">
    <property type="entry name" value="Methyltransf_31"/>
    <property type="match status" value="1"/>
</dbReference>
<dbReference type="InterPro" id="IPR050447">
    <property type="entry name" value="Erg6_SMT_methyltransf"/>
</dbReference>
<dbReference type="GO" id="GO:0032259">
    <property type="term" value="P:methylation"/>
    <property type="evidence" value="ECO:0007669"/>
    <property type="project" value="UniProtKB-KW"/>
</dbReference>
<dbReference type="HOGENOM" id="CLU_081534_1_1_9"/>
<keyword evidence="2" id="KW-0489">Methyltransferase</keyword>
<dbReference type="GO" id="GO:0008168">
    <property type="term" value="F:methyltransferase activity"/>
    <property type="evidence" value="ECO:0007669"/>
    <property type="project" value="UniProtKB-KW"/>
</dbReference>
<proteinExistence type="predicted"/>
<dbReference type="OrthoDB" id="9772751at2"/>
<evidence type="ECO:0000313" key="3">
    <source>
        <dbReference type="Proteomes" id="UP000004754"/>
    </source>
</evidence>
<keyword evidence="2" id="KW-0808">Transferase</keyword>
<evidence type="ECO:0000259" key="1">
    <source>
        <dbReference type="Pfam" id="PF13847"/>
    </source>
</evidence>
<dbReference type="EMBL" id="AEQN01000007">
    <property type="protein sequence ID" value="EFV02584.1"/>
    <property type="molecule type" value="Genomic_DNA"/>
</dbReference>
<dbReference type="STRING" id="887929.HMP0721_0492"/>
<accession>E6MEQ9</accession>
<reference evidence="2 3" key="1">
    <citation type="submission" date="2010-12" db="EMBL/GenBank/DDBJ databases">
        <authorList>
            <person name="Muzny D."/>
            <person name="Qin X."/>
            <person name="Deng J."/>
            <person name="Jiang H."/>
            <person name="Liu Y."/>
            <person name="Qu J."/>
            <person name="Song X.-Z."/>
            <person name="Zhang L."/>
            <person name="Thornton R."/>
            <person name="Coyle M."/>
            <person name="Francisco L."/>
            <person name="Jackson L."/>
            <person name="Javaid M."/>
            <person name="Korchina V."/>
            <person name="Kovar C."/>
            <person name="Mata R."/>
            <person name="Mathew T."/>
            <person name="Ngo R."/>
            <person name="Nguyen L."/>
            <person name="Nguyen N."/>
            <person name="Okwuonu G."/>
            <person name="Ongeri F."/>
            <person name="Pham C."/>
            <person name="Simmons D."/>
            <person name="Wilczek-Boney K."/>
            <person name="Hale W."/>
            <person name="Jakkamsetti A."/>
            <person name="Pham P."/>
            <person name="Ruth R."/>
            <person name="San Lucas F."/>
            <person name="Warren J."/>
            <person name="Zhang J."/>
            <person name="Zhao Z."/>
            <person name="Zhou C."/>
            <person name="Zhu D."/>
            <person name="Lee S."/>
            <person name="Bess C."/>
            <person name="Blankenburg K."/>
            <person name="Forbes L."/>
            <person name="Fu Q."/>
            <person name="Gubbala S."/>
            <person name="Hirani K."/>
            <person name="Jayaseelan J.C."/>
            <person name="Lara F."/>
            <person name="Munidasa M."/>
            <person name="Palculict T."/>
            <person name="Patil S."/>
            <person name="Pu L.-L."/>
            <person name="Saada N."/>
            <person name="Tang L."/>
            <person name="Weissenberger G."/>
            <person name="Zhu Y."/>
            <person name="Hemphill L."/>
            <person name="Shang Y."/>
            <person name="Youmans B."/>
            <person name="Ayvaz T."/>
            <person name="Ross M."/>
            <person name="Santibanez J."/>
            <person name="Aqrawi P."/>
            <person name="Gross S."/>
            <person name="Joshi V."/>
            <person name="Fowler G."/>
            <person name="Nazareth L."/>
            <person name="Reid J."/>
            <person name="Worley K."/>
            <person name="Petrosino J."/>
            <person name="Highlander S."/>
            <person name="Gibbs R."/>
        </authorList>
    </citation>
    <scope>NUCLEOTIDE SEQUENCE [LARGE SCALE GENOMIC DNA]</scope>
    <source>
        <strain evidence="2 3">ATCC 23263</strain>
    </source>
</reference>
<dbReference type="RefSeq" id="WP_006597911.1">
    <property type="nucleotide sequence ID" value="NZ_GL622359.1"/>
</dbReference>
<gene>
    <name evidence="2" type="ORF">HMP0721_0492</name>
</gene>
<dbReference type="Gene3D" id="3.40.50.150">
    <property type="entry name" value="Vaccinia Virus protein VP39"/>
    <property type="match status" value="1"/>
</dbReference>
<sequence>MGLMKKFFNQTRKPEGKLGKMMLSGMNSGHAKLADWGMEHLPKIQPKNVVDLGCGAGRNAGELLKKYLEAHVLAVDYSPLSVEKAKKYNNAEISAGRCAVQQGDVSKLNLSTASFELATAFETIYFWPGLENCFSQVINILKPGGYFMICNESDGIDAVSKKFERIIEGMKCYTPSEIEAALKTAGFSETTSDHHPSKPWITVLARK</sequence>
<dbReference type="SUPFAM" id="SSF53335">
    <property type="entry name" value="S-adenosyl-L-methionine-dependent methyltransferases"/>
    <property type="match status" value="1"/>
</dbReference>
<dbReference type="Proteomes" id="UP000004754">
    <property type="component" value="Unassembled WGS sequence"/>
</dbReference>
<keyword evidence="3" id="KW-1185">Reference proteome</keyword>
<dbReference type="PANTHER" id="PTHR44068:SF11">
    <property type="entry name" value="GERANYL DIPHOSPHATE 2-C-METHYLTRANSFERASE"/>
    <property type="match status" value="1"/>
</dbReference>
<dbReference type="CDD" id="cd02440">
    <property type="entry name" value="AdoMet_MTases"/>
    <property type="match status" value="1"/>
</dbReference>
<protein>
    <submittedName>
        <fullName evidence="2">Methyltransferase domain protein</fullName>
    </submittedName>
</protein>
<comment type="caution">
    <text evidence="2">The sequence shown here is derived from an EMBL/GenBank/DDBJ whole genome shotgun (WGS) entry which is preliminary data.</text>
</comment>
<dbReference type="InterPro" id="IPR029063">
    <property type="entry name" value="SAM-dependent_MTases_sf"/>
</dbReference>
<dbReference type="InterPro" id="IPR025714">
    <property type="entry name" value="Methyltranfer_dom"/>
</dbReference>
<dbReference type="PANTHER" id="PTHR44068">
    <property type="entry name" value="ZGC:194242"/>
    <property type="match status" value="1"/>
</dbReference>
<name>E6MEQ9_9FIRM</name>
<organism evidence="2 3">
    <name type="scientific">Pseudoramibacter alactolyticus ATCC 23263</name>
    <dbReference type="NCBI Taxonomy" id="887929"/>
    <lineage>
        <taxon>Bacteria</taxon>
        <taxon>Bacillati</taxon>
        <taxon>Bacillota</taxon>
        <taxon>Clostridia</taxon>
        <taxon>Eubacteriales</taxon>
        <taxon>Eubacteriaceae</taxon>
        <taxon>Pseudoramibacter</taxon>
    </lineage>
</organism>
<feature type="domain" description="Methyltransferase" evidence="1">
    <location>
        <begin position="47"/>
        <end position="164"/>
    </location>
</feature>
<dbReference type="eggNOG" id="COG2226">
    <property type="taxonomic scope" value="Bacteria"/>
</dbReference>
<evidence type="ECO:0000313" key="2">
    <source>
        <dbReference type="EMBL" id="EFV02584.1"/>
    </source>
</evidence>